<proteinExistence type="inferred from homology"/>
<gene>
    <name evidence="9" type="ORF">LSH36_20g06037</name>
</gene>
<dbReference type="PROSITE" id="PS00686">
    <property type="entry name" value="NFYA_HAP2_1"/>
    <property type="match status" value="1"/>
</dbReference>
<keyword evidence="6 7" id="KW-0539">Nucleus</keyword>
<evidence type="ECO:0000256" key="1">
    <source>
        <dbReference type="ARBA" id="ARBA00004123"/>
    </source>
</evidence>
<evidence type="ECO:0000256" key="8">
    <source>
        <dbReference type="SAM" id="MobiDB-lite"/>
    </source>
</evidence>
<evidence type="ECO:0000256" key="3">
    <source>
        <dbReference type="ARBA" id="ARBA00023125"/>
    </source>
</evidence>
<evidence type="ECO:0000256" key="5">
    <source>
        <dbReference type="ARBA" id="ARBA00023163"/>
    </source>
</evidence>
<evidence type="ECO:0000256" key="2">
    <source>
        <dbReference type="ARBA" id="ARBA00023015"/>
    </source>
</evidence>
<keyword evidence="4" id="KW-0010">Activator</keyword>
<dbReference type="GO" id="GO:0016602">
    <property type="term" value="C:CCAAT-binding factor complex"/>
    <property type="evidence" value="ECO:0007669"/>
    <property type="project" value="InterPro"/>
</dbReference>
<dbReference type="Proteomes" id="UP001208570">
    <property type="component" value="Unassembled WGS sequence"/>
</dbReference>
<keyword evidence="2 7" id="KW-0805">Transcription regulation</keyword>
<organism evidence="9 10">
    <name type="scientific">Paralvinella palmiformis</name>
    <dbReference type="NCBI Taxonomy" id="53620"/>
    <lineage>
        <taxon>Eukaryota</taxon>
        <taxon>Metazoa</taxon>
        <taxon>Spiralia</taxon>
        <taxon>Lophotrochozoa</taxon>
        <taxon>Annelida</taxon>
        <taxon>Polychaeta</taxon>
        <taxon>Sedentaria</taxon>
        <taxon>Canalipalpata</taxon>
        <taxon>Terebellida</taxon>
        <taxon>Terebelliformia</taxon>
        <taxon>Alvinellidae</taxon>
        <taxon>Paralvinella</taxon>
    </lineage>
</organism>
<keyword evidence="10" id="KW-1185">Reference proteome</keyword>
<keyword evidence="3 7" id="KW-0238">DNA-binding</keyword>
<evidence type="ECO:0000256" key="7">
    <source>
        <dbReference type="RuleBase" id="RU367155"/>
    </source>
</evidence>
<dbReference type="Pfam" id="PF02045">
    <property type="entry name" value="CBFB_NFYA"/>
    <property type="match status" value="1"/>
</dbReference>
<dbReference type="GO" id="GO:0003700">
    <property type="term" value="F:DNA-binding transcription factor activity"/>
    <property type="evidence" value="ECO:0007669"/>
    <property type="project" value="UniProtKB-UniRule"/>
</dbReference>
<evidence type="ECO:0000256" key="6">
    <source>
        <dbReference type="ARBA" id="ARBA00023242"/>
    </source>
</evidence>
<reference evidence="9" key="1">
    <citation type="journal article" date="2023" name="Mol. Biol. Evol.">
        <title>Third-Generation Sequencing Reveals the Adaptive Role of the Epigenome in Three Deep-Sea Polychaetes.</title>
        <authorList>
            <person name="Perez M."/>
            <person name="Aroh O."/>
            <person name="Sun Y."/>
            <person name="Lan Y."/>
            <person name="Juniper S.K."/>
            <person name="Young C.R."/>
            <person name="Angers B."/>
            <person name="Qian P.Y."/>
        </authorList>
    </citation>
    <scope>NUCLEOTIDE SEQUENCE</scope>
    <source>
        <strain evidence="9">P08H-3</strain>
    </source>
</reference>
<evidence type="ECO:0000313" key="9">
    <source>
        <dbReference type="EMBL" id="KAK2168116.1"/>
    </source>
</evidence>
<dbReference type="PROSITE" id="PS51152">
    <property type="entry name" value="NFYA_HAP2_2"/>
    <property type="match status" value="1"/>
</dbReference>
<comment type="similarity">
    <text evidence="7">Belongs to the NFYA/HAP2 subunit family.</text>
</comment>
<comment type="subcellular location">
    <subcellularLocation>
        <location evidence="1 7">Nucleus</location>
    </subcellularLocation>
</comment>
<sequence>MATQAQTILQLVQGGQLVTPGGQQIVLQGLPQTQTLQVQGANGQVQLLQGQQNTPQQTPQIIIQQPHANQLGQVLQTQDGQAVVYQVVGGGNTESTPGVQAVTAQPIQNTAQPQVIQIQTQGGVIQLPITQQVGQASTPTTQVSAAGLNALPAGTTITVPAGGGSGSAPSVIMMVPNSTGGVRVQNLPVSDHQDVDDRDQPLYVNAKQYHRILKRRQARAKLEALGKIPKERRKYLHESRHKHAMNRKRGEGGRFDPMPDDIKRENCIKQEHLDNDHQQTVTLSNGTVTSIADLINSAPGTIIMQAGDTGEMVAIAPAGSESLDS</sequence>
<dbReference type="InterPro" id="IPR001289">
    <property type="entry name" value="NFYA"/>
</dbReference>
<comment type="subunit">
    <text evidence="7">Heterotrimer.</text>
</comment>
<keyword evidence="5 7" id="KW-0804">Transcription</keyword>
<feature type="compositionally biased region" description="Basic residues" evidence="8">
    <location>
        <begin position="236"/>
        <end position="247"/>
    </location>
</feature>
<dbReference type="PRINTS" id="PR00616">
    <property type="entry name" value="CCAATSUBUNTB"/>
</dbReference>
<dbReference type="Gene3D" id="6.10.250.2430">
    <property type="match status" value="1"/>
</dbReference>
<dbReference type="AlphaFoldDB" id="A0AAD9NH59"/>
<dbReference type="PANTHER" id="PTHR12632">
    <property type="entry name" value="TRANSCRIPTION FACTOR NF-Y ALPHA-RELATED"/>
    <property type="match status" value="1"/>
</dbReference>
<dbReference type="SMART" id="SM00521">
    <property type="entry name" value="CBF"/>
    <property type="match status" value="1"/>
</dbReference>
<dbReference type="InterPro" id="IPR018362">
    <property type="entry name" value="CCAAT-binding_factor_CS"/>
</dbReference>
<evidence type="ECO:0000256" key="4">
    <source>
        <dbReference type="ARBA" id="ARBA00023159"/>
    </source>
</evidence>
<comment type="caution">
    <text evidence="9">The sequence shown here is derived from an EMBL/GenBank/DDBJ whole genome shotgun (WGS) entry which is preliminary data.</text>
</comment>
<accession>A0AAD9NH59</accession>
<name>A0AAD9NH59_9ANNE</name>
<comment type="function">
    <text evidence="7">Component of the sequence-specific heterotrimeric transcription factor (NF-Y) which specifically recognizes a 5'-CCAAT-3' box motif found in the promoters of its target genes.</text>
</comment>
<protein>
    <recommendedName>
        <fullName evidence="7">Nuclear transcription factor Y subunit</fullName>
    </recommendedName>
</protein>
<dbReference type="EMBL" id="JAODUP010000020">
    <property type="protein sequence ID" value="KAK2168116.1"/>
    <property type="molecule type" value="Genomic_DNA"/>
</dbReference>
<dbReference type="GO" id="GO:0003677">
    <property type="term" value="F:DNA binding"/>
    <property type="evidence" value="ECO:0007669"/>
    <property type="project" value="UniProtKB-KW"/>
</dbReference>
<feature type="region of interest" description="Disordered" evidence="8">
    <location>
        <begin position="236"/>
        <end position="260"/>
    </location>
</feature>
<evidence type="ECO:0000313" key="10">
    <source>
        <dbReference type="Proteomes" id="UP001208570"/>
    </source>
</evidence>